<evidence type="ECO:0000313" key="2">
    <source>
        <dbReference type="EMBL" id="ABN98262.1"/>
    </source>
</evidence>
<reference evidence="2" key="1">
    <citation type="submission" date="2007-02" db="EMBL/GenBank/DDBJ databases">
        <title>Complete sequence of Mycobacterium sp. JLS.</title>
        <authorList>
            <consortium name="US DOE Joint Genome Institute"/>
            <person name="Copeland A."/>
            <person name="Lucas S."/>
            <person name="Lapidus A."/>
            <person name="Barry K."/>
            <person name="Detter J.C."/>
            <person name="Glavina del Rio T."/>
            <person name="Hammon N."/>
            <person name="Israni S."/>
            <person name="Dalin E."/>
            <person name="Tice H."/>
            <person name="Pitluck S."/>
            <person name="Chain P."/>
            <person name="Malfatti S."/>
            <person name="Shin M."/>
            <person name="Vergez L."/>
            <person name="Schmutz J."/>
            <person name="Larimer F."/>
            <person name="Land M."/>
            <person name="Hauser L."/>
            <person name="Kyrpides N."/>
            <person name="Mikhailova N."/>
            <person name="Miller C.D."/>
            <person name="Anderson A.J."/>
            <person name="Sims R.C."/>
            <person name="Richardson P."/>
        </authorList>
    </citation>
    <scope>NUCLEOTIDE SEQUENCE [LARGE SCALE GENOMIC DNA]</scope>
    <source>
        <strain evidence="2">JLS</strain>
    </source>
</reference>
<keyword evidence="1" id="KW-0812">Transmembrane</keyword>
<evidence type="ECO:0000256" key="1">
    <source>
        <dbReference type="SAM" id="Phobius"/>
    </source>
</evidence>
<proteinExistence type="predicted"/>
<accession>A0A5Q5CG85</accession>
<gene>
    <name evidence="2" type="ordered locus">Mjls_2478</name>
</gene>
<feature type="transmembrane region" description="Helical" evidence="1">
    <location>
        <begin position="40"/>
        <end position="58"/>
    </location>
</feature>
<keyword evidence="1" id="KW-0472">Membrane</keyword>
<feature type="transmembrane region" description="Helical" evidence="1">
    <location>
        <begin position="142"/>
        <end position="161"/>
    </location>
</feature>
<organism evidence="2">
    <name type="scientific">Mycobacterium sp. (strain JLS)</name>
    <dbReference type="NCBI Taxonomy" id="164757"/>
    <lineage>
        <taxon>Bacteria</taxon>
        <taxon>Bacillati</taxon>
        <taxon>Actinomycetota</taxon>
        <taxon>Actinomycetes</taxon>
        <taxon>Mycobacteriales</taxon>
        <taxon>Mycobacteriaceae</taxon>
        <taxon>Mycobacterium</taxon>
    </lineage>
</organism>
<feature type="transmembrane region" description="Helical" evidence="1">
    <location>
        <begin position="17"/>
        <end position="34"/>
    </location>
</feature>
<sequence>MMTVPATGWRGGPVARGLWIGAAAGVFFGALALLDSGVPLVGAIVFVATGVFLGVWTTRRMDRYWPGARELSPADRVTVVRAARRGYPIRDERLARGVVDYDAGLRAAAERLYPYRWVVAVVLVVAIATAVVDAVTGSVRETVASCVYLALLAIELTWWPARRRELLLNSALAAALAQQVLTTETTDEG</sequence>
<name>A0A5Q5CG85_MYCSJ</name>
<dbReference type="AlphaFoldDB" id="A0A5Q5CG85"/>
<keyword evidence="1" id="KW-1133">Transmembrane helix</keyword>
<dbReference type="EMBL" id="CP000580">
    <property type="protein sequence ID" value="ABN98262.1"/>
    <property type="molecule type" value="Genomic_DNA"/>
</dbReference>
<dbReference type="KEGG" id="mjl:Mjls_2478"/>
<protein>
    <submittedName>
        <fullName evidence="2">Uncharacterized protein</fullName>
    </submittedName>
</protein>
<feature type="transmembrane region" description="Helical" evidence="1">
    <location>
        <begin position="115"/>
        <end position="136"/>
    </location>
</feature>